<dbReference type="InterPro" id="IPR036318">
    <property type="entry name" value="FAD-bd_PCMH-like_sf"/>
</dbReference>
<evidence type="ECO:0000256" key="2">
    <source>
        <dbReference type="ARBA" id="ARBA00003921"/>
    </source>
</evidence>
<dbReference type="Gene3D" id="3.30.465.10">
    <property type="match status" value="1"/>
</dbReference>
<dbReference type="GO" id="GO:0005829">
    <property type="term" value="C:cytosol"/>
    <property type="evidence" value="ECO:0007669"/>
    <property type="project" value="TreeGrafter"/>
</dbReference>
<keyword evidence="10 16" id="KW-0133">Cell shape</keyword>
<evidence type="ECO:0000256" key="8">
    <source>
        <dbReference type="ARBA" id="ARBA00022827"/>
    </source>
</evidence>
<dbReference type="NCBIfam" id="NF010480">
    <property type="entry name" value="PRK13905.1"/>
    <property type="match status" value="1"/>
</dbReference>
<evidence type="ECO:0000256" key="12">
    <source>
        <dbReference type="ARBA" id="ARBA00023002"/>
    </source>
</evidence>
<keyword evidence="9 16" id="KW-0521">NADP</keyword>
<dbReference type="Pfam" id="PF02873">
    <property type="entry name" value="MurB_C"/>
    <property type="match status" value="1"/>
</dbReference>
<proteinExistence type="inferred from homology"/>
<comment type="function">
    <text evidence="2 16">Cell wall formation.</text>
</comment>
<dbReference type="Gene3D" id="3.30.43.10">
    <property type="entry name" value="Uridine Diphospho-n-acetylenolpyruvylglucosamine Reductase, domain 2"/>
    <property type="match status" value="1"/>
</dbReference>
<comment type="cofactor">
    <cofactor evidence="1 16">
        <name>FAD</name>
        <dbReference type="ChEBI" id="CHEBI:57692"/>
    </cofactor>
</comment>
<dbReference type="InterPro" id="IPR036635">
    <property type="entry name" value="MurB_C_sf"/>
</dbReference>
<dbReference type="AlphaFoldDB" id="A0A151A6U9"/>
<dbReference type="GO" id="GO:0051301">
    <property type="term" value="P:cell division"/>
    <property type="evidence" value="ECO:0007669"/>
    <property type="project" value="UniProtKB-KW"/>
</dbReference>
<dbReference type="Gene3D" id="3.90.78.10">
    <property type="entry name" value="UDP-N-acetylenolpyruvoylglucosamine reductase, C-terminal domain"/>
    <property type="match status" value="1"/>
</dbReference>
<comment type="catalytic activity">
    <reaction evidence="15 16">
        <text>UDP-N-acetyl-alpha-D-muramate + NADP(+) = UDP-N-acetyl-3-O-(1-carboxyvinyl)-alpha-D-glucosamine + NADPH + H(+)</text>
        <dbReference type="Rhea" id="RHEA:12248"/>
        <dbReference type="ChEBI" id="CHEBI:15378"/>
        <dbReference type="ChEBI" id="CHEBI:57783"/>
        <dbReference type="ChEBI" id="CHEBI:58349"/>
        <dbReference type="ChEBI" id="CHEBI:68483"/>
        <dbReference type="ChEBI" id="CHEBI:70757"/>
        <dbReference type="EC" id="1.3.1.98"/>
    </reaction>
</comment>
<reference evidence="18 19" key="1">
    <citation type="submission" date="2016-02" db="EMBL/GenBank/DDBJ databases">
        <title>Draft genome sequence of hydrocarbon degrading Staphylococcus saprophyticus Strain CNV2, isolated from crude-oil contaminated soil from Noonmati Oil Refinery, Guwahati, Assam, India.</title>
        <authorList>
            <person name="Mukherjee A."/>
            <person name="Chettri B."/>
            <person name="Langpoklakpam J."/>
            <person name="Singh A.K."/>
            <person name="Chattopadhyay D.J."/>
        </authorList>
    </citation>
    <scope>NUCLEOTIDE SEQUENCE [LARGE SCALE GENOMIC DNA]</scope>
    <source>
        <strain evidence="18 19">CNV2</strain>
    </source>
</reference>
<comment type="pathway">
    <text evidence="4 16">Cell wall biogenesis; peptidoglycan biosynthesis.</text>
</comment>
<organism evidence="18 19">
    <name type="scientific">Staphylococcus kloosii</name>
    <dbReference type="NCBI Taxonomy" id="29384"/>
    <lineage>
        <taxon>Bacteria</taxon>
        <taxon>Bacillati</taxon>
        <taxon>Bacillota</taxon>
        <taxon>Bacilli</taxon>
        <taxon>Bacillales</taxon>
        <taxon>Staphylococcaceae</taxon>
        <taxon>Staphylococcus</taxon>
    </lineage>
</organism>
<dbReference type="SUPFAM" id="SSF56194">
    <property type="entry name" value="Uridine diphospho-N-Acetylenolpyruvylglucosamine reductase, MurB, C-terminal domain"/>
    <property type="match status" value="1"/>
</dbReference>
<evidence type="ECO:0000256" key="3">
    <source>
        <dbReference type="ARBA" id="ARBA00004496"/>
    </source>
</evidence>
<evidence type="ECO:0000313" key="18">
    <source>
        <dbReference type="EMBL" id="KYH15108.1"/>
    </source>
</evidence>
<dbReference type="PROSITE" id="PS51387">
    <property type="entry name" value="FAD_PCMH"/>
    <property type="match status" value="1"/>
</dbReference>
<evidence type="ECO:0000256" key="11">
    <source>
        <dbReference type="ARBA" id="ARBA00022984"/>
    </source>
</evidence>
<evidence type="ECO:0000256" key="1">
    <source>
        <dbReference type="ARBA" id="ARBA00001974"/>
    </source>
</evidence>
<gene>
    <name evidence="16 18" type="primary">murB</name>
    <name evidence="18" type="ORF">A0131_10055</name>
</gene>
<evidence type="ECO:0000259" key="17">
    <source>
        <dbReference type="PROSITE" id="PS51387"/>
    </source>
</evidence>
<keyword evidence="14 16" id="KW-0961">Cell wall biogenesis/degradation</keyword>
<protein>
    <recommendedName>
        <fullName evidence="16">UDP-N-acetylenolpyruvoylglucosamine reductase</fullName>
        <ecNumber evidence="16">1.3.1.98</ecNumber>
    </recommendedName>
    <alternativeName>
        <fullName evidence="16">UDP-N-acetylmuramate dehydrogenase</fullName>
    </alternativeName>
</protein>
<keyword evidence="11 16" id="KW-0573">Peptidoglycan synthesis</keyword>
<dbReference type="InterPro" id="IPR011601">
    <property type="entry name" value="MurB_C"/>
</dbReference>
<dbReference type="GO" id="GO:0071949">
    <property type="term" value="F:FAD binding"/>
    <property type="evidence" value="ECO:0007669"/>
    <property type="project" value="InterPro"/>
</dbReference>
<evidence type="ECO:0000256" key="15">
    <source>
        <dbReference type="ARBA" id="ARBA00048914"/>
    </source>
</evidence>
<dbReference type="NCBIfam" id="TIGR00179">
    <property type="entry name" value="murB"/>
    <property type="match status" value="1"/>
</dbReference>
<evidence type="ECO:0000256" key="14">
    <source>
        <dbReference type="ARBA" id="ARBA00023316"/>
    </source>
</evidence>
<dbReference type="GO" id="GO:0009252">
    <property type="term" value="P:peptidoglycan biosynthetic process"/>
    <property type="evidence" value="ECO:0007669"/>
    <property type="project" value="UniProtKB-UniRule"/>
</dbReference>
<feature type="domain" description="FAD-binding PCMH-type" evidence="17">
    <location>
        <begin position="43"/>
        <end position="207"/>
    </location>
</feature>
<evidence type="ECO:0000256" key="5">
    <source>
        <dbReference type="ARBA" id="ARBA00022490"/>
    </source>
</evidence>
<keyword evidence="13 16" id="KW-0131">Cell cycle</keyword>
<accession>A0A151A6U9</accession>
<dbReference type="InterPro" id="IPR016166">
    <property type="entry name" value="FAD-bd_PCMH"/>
</dbReference>
<dbReference type="GO" id="GO:0008762">
    <property type="term" value="F:UDP-N-acetylmuramate dehydrogenase activity"/>
    <property type="evidence" value="ECO:0007669"/>
    <property type="project" value="UniProtKB-UniRule"/>
</dbReference>
<keyword evidence="6 16" id="KW-0132">Cell division</keyword>
<dbReference type="Proteomes" id="UP000075418">
    <property type="component" value="Unassembled WGS sequence"/>
</dbReference>
<dbReference type="PANTHER" id="PTHR21071:SF4">
    <property type="entry name" value="UDP-N-ACETYLENOLPYRUVOYLGLUCOSAMINE REDUCTASE"/>
    <property type="match status" value="1"/>
</dbReference>
<evidence type="ECO:0000256" key="6">
    <source>
        <dbReference type="ARBA" id="ARBA00022618"/>
    </source>
</evidence>
<comment type="similarity">
    <text evidence="16">Belongs to the MurB family.</text>
</comment>
<dbReference type="UniPathway" id="UPA00219"/>
<evidence type="ECO:0000256" key="13">
    <source>
        <dbReference type="ARBA" id="ARBA00023306"/>
    </source>
</evidence>
<dbReference type="HAMAP" id="MF_00037">
    <property type="entry name" value="MurB"/>
    <property type="match status" value="1"/>
</dbReference>
<dbReference type="InterPro" id="IPR016169">
    <property type="entry name" value="FAD-bd_PCMH_sub2"/>
</dbReference>
<evidence type="ECO:0000256" key="16">
    <source>
        <dbReference type="HAMAP-Rule" id="MF_00037"/>
    </source>
</evidence>
<dbReference type="InterPro" id="IPR016167">
    <property type="entry name" value="FAD-bd_PCMH_sub1"/>
</dbReference>
<comment type="caution">
    <text evidence="18">The sequence shown here is derived from an EMBL/GenBank/DDBJ whole genome shotgun (WGS) entry which is preliminary data.</text>
</comment>
<dbReference type="InterPro" id="IPR003170">
    <property type="entry name" value="MurB"/>
</dbReference>
<feature type="active site" evidence="16">
    <location>
        <position position="186"/>
    </location>
</feature>
<dbReference type="EMBL" id="LUGM01000002">
    <property type="protein sequence ID" value="KYH15108.1"/>
    <property type="molecule type" value="Genomic_DNA"/>
</dbReference>
<evidence type="ECO:0000313" key="19">
    <source>
        <dbReference type="Proteomes" id="UP000075418"/>
    </source>
</evidence>
<keyword evidence="7 16" id="KW-0285">Flavoprotein</keyword>
<evidence type="ECO:0000256" key="9">
    <source>
        <dbReference type="ARBA" id="ARBA00022857"/>
    </source>
</evidence>
<evidence type="ECO:0000256" key="10">
    <source>
        <dbReference type="ARBA" id="ARBA00022960"/>
    </source>
</evidence>
<evidence type="ECO:0000256" key="7">
    <source>
        <dbReference type="ARBA" id="ARBA00022630"/>
    </source>
</evidence>
<keyword evidence="12 16" id="KW-0560">Oxidoreductase</keyword>
<evidence type="ECO:0000256" key="4">
    <source>
        <dbReference type="ARBA" id="ARBA00004752"/>
    </source>
</evidence>
<comment type="subcellular location">
    <subcellularLocation>
        <location evidence="3 16">Cytoplasm</location>
    </subcellularLocation>
</comment>
<name>A0A151A6U9_9STAP</name>
<dbReference type="InterPro" id="IPR006094">
    <property type="entry name" value="Oxid_FAD_bind_N"/>
</dbReference>
<dbReference type="GO" id="GO:0008360">
    <property type="term" value="P:regulation of cell shape"/>
    <property type="evidence" value="ECO:0007669"/>
    <property type="project" value="UniProtKB-KW"/>
</dbReference>
<dbReference type="PANTHER" id="PTHR21071">
    <property type="entry name" value="UDP-N-ACETYLENOLPYRUVOYLGLUCOSAMINE REDUCTASE"/>
    <property type="match status" value="1"/>
</dbReference>
<keyword evidence="5 16" id="KW-0963">Cytoplasm</keyword>
<dbReference type="SUPFAM" id="SSF56176">
    <property type="entry name" value="FAD-binding/transporter-associated domain-like"/>
    <property type="match status" value="1"/>
</dbReference>
<sequence length="316" mass="34727">MNSFRKDVLVVHKDSILKELEALVPESIIKVDEPLKRYTYTETGGKADYYLTPTSNEHVQAILRFAYKNDIPVTYLGNGSNIIIREGGIRGIVISLLSLNHIEVSDNVIITGSGAAIIDVSRKARDNSLTGLEFACGIPGSIGGAVFMNAGAYGGEVKDCIDYALCVNEQGDLITLTTNELELDYRNSIVQKQNLVVLEASFSLTPGDKTEIQSKMDDLTERRESKQPLEYPSCGSVFQRPPGHFAGKLIQDSDLQGYRIGGVEVSTKHAGFMVNVDNGTATDYENLIHYVQQTVKANFDIELNPEVRIIGEHPID</sequence>
<dbReference type="FunFam" id="3.90.78.10:FF:000001">
    <property type="entry name" value="UDP-N-acetylenolpyruvoylglucosamine reductase"/>
    <property type="match status" value="1"/>
</dbReference>
<keyword evidence="8 16" id="KW-0274">FAD</keyword>
<dbReference type="EC" id="1.3.1.98" evidence="16"/>
<dbReference type="GO" id="GO:0071555">
    <property type="term" value="P:cell wall organization"/>
    <property type="evidence" value="ECO:0007669"/>
    <property type="project" value="UniProtKB-KW"/>
</dbReference>
<dbReference type="Pfam" id="PF01565">
    <property type="entry name" value="FAD_binding_4"/>
    <property type="match status" value="1"/>
</dbReference>
<dbReference type="RefSeq" id="WP_061855252.1">
    <property type="nucleotide sequence ID" value="NZ_LUGM01000002.1"/>
</dbReference>
<feature type="active site" description="Proton donor" evidence="16">
    <location>
        <position position="236"/>
    </location>
</feature>
<feature type="active site" evidence="16">
    <location>
        <position position="306"/>
    </location>
</feature>